<accession>A0A4Q8LDQ6</accession>
<dbReference type="Proteomes" id="UP000292627">
    <property type="component" value="Unassembled WGS sequence"/>
</dbReference>
<dbReference type="InterPro" id="IPR041698">
    <property type="entry name" value="Methyltransf_25"/>
</dbReference>
<dbReference type="RefSeq" id="WP_130550714.1">
    <property type="nucleotide sequence ID" value="NZ_SHMC01000002.1"/>
</dbReference>
<dbReference type="CDD" id="cd02440">
    <property type="entry name" value="AdoMet_MTases"/>
    <property type="match status" value="1"/>
</dbReference>
<feature type="domain" description="Methyltransferase" evidence="2">
    <location>
        <begin position="80"/>
        <end position="185"/>
    </location>
</feature>
<dbReference type="PROSITE" id="PS51257">
    <property type="entry name" value="PROKAR_LIPOPROTEIN"/>
    <property type="match status" value="1"/>
</dbReference>
<evidence type="ECO:0000259" key="2">
    <source>
        <dbReference type="Pfam" id="PF13649"/>
    </source>
</evidence>
<name>A0A4Q8LDQ6_9GAMM</name>
<organism evidence="3 4">
    <name type="scientific">Pseudoxanthomonas winnipegensis</name>
    <dbReference type="NCBI Taxonomy" id="2480810"/>
    <lineage>
        <taxon>Bacteria</taxon>
        <taxon>Pseudomonadati</taxon>
        <taxon>Pseudomonadota</taxon>
        <taxon>Gammaproteobacteria</taxon>
        <taxon>Lysobacterales</taxon>
        <taxon>Lysobacteraceae</taxon>
        <taxon>Pseudoxanthomonas</taxon>
    </lineage>
</organism>
<keyword evidence="3" id="KW-0489">Methyltransferase</keyword>
<proteinExistence type="predicted"/>
<dbReference type="InterPro" id="IPR029063">
    <property type="entry name" value="SAM-dependent_MTases_sf"/>
</dbReference>
<dbReference type="SUPFAM" id="SSF53335">
    <property type="entry name" value="S-adenosyl-L-methionine-dependent methyltransferases"/>
    <property type="match status" value="1"/>
</dbReference>
<evidence type="ECO:0000313" key="4">
    <source>
        <dbReference type="Proteomes" id="UP000292627"/>
    </source>
</evidence>
<comment type="caution">
    <text evidence="3">The sequence shown here is derived from an EMBL/GenBank/DDBJ whole genome shotgun (WGS) entry which is preliminary data.</text>
</comment>
<dbReference type="Gene3D" id="3.40.50.150">
    <property type="entry name" value="Vaccinia Virus protein VP39"/>
    <property type="match status" value="1"/>
</dbReference>
<keyword evidence="1" id="KW-0472">Membrane</keyword>
<dbReference type="EMBL" id="SHMC01000002">
    <property type="protein sequence ID" value="TAA26861.1"/>
    <property type="molecule type" value="Genomic_DNA"/>
</dbReference>
<feature type="transmembrane region" description="Helical" evidence="1">
    <location>
        <begin position="39"/>
        <end position="55"/>
    </location>
</feature>
<sequence length="242" mass="26017">MSASLRAGRYGIDAPYAPLGMLAGAVACAAVALFVAPQWWLSAVILVFMAALYLHTTRRGKFLAWCRLLATQPWRGDERVLDLGCGRGMVLLEVARHLPQGRAVGVDIWSRKDQSGNAMAAALANAAAEGVAARVELHTADMRQLPFADASFDAVVSNVALHNIATREGRAQAIDEAWRVLRPGGVLLIADINKTGEYVARLSTHGMTASRRSLGWRMWWGGPWVPTHLVEGRKPVSGGVAG</sequence>
<keyword evidence="1" id="KW-0812">Transmembrane</keyword>
<dbReference type="PANTHER" id="PTHR45277">
    <property type="entry name" value="EXPRESSED PROTEIN"/>
    <property type="match status" value="1"/>
</dbReference>
<keyword evidence="1" id="KW-1133">Transmembrane helix</keyword>
<dbReference type="GO" id="GO:0032259">
    <property type="term" value="P:methylation"/>
    <property type="evidence" value="ECO:0007669"/>
    <property type="project" value="UniProtKB-KW"/>
</dbReference>
<evidence type="ECO:0000256" key="1">
    <source>
        <dbReference type="SAM" id="Phobius"/>
    </source>
</evidence>
<reference evidence="3 4" key="1">
    <citation type="submission" date="2019-02" db="EMBL/GenBank/DDBJ databases">
        <title>WGS of Pseudoxanthomonas species novum from clinical isolates.</title>
        <authorList>
            <person name="Bernier A.-M."/>
            <person name="Bernard K."/>
            <person name="Vachon A."/>
        </authorList>
    </citation>
    <scope>NUCLEOTIDE SEQUENCE [LARGE SCALE GENOMIC DNA]</scope>
    <source>
        <strain evidence="3 4">NML171200</strain>
    </source>
</reference>
<keyword evidence="3" id="KW-0808">Transferase</keyword>
<dbReference type="PANTHER" id="PTHR45277:SF1">
    <property type="entry name" value="EXPRESSED PROTEIN"/>
    <property type="match status" value="1"/>
</dbReference>
<dbReference type="AlphaFoldDB" id="A0A4Q8LDQ6"/>
<protein>
    <submittedName>
        <fullName evidence="3">Class I SAM-dependent methyltransferase</fullName>
    </submittedName>
</protein>
<feature type="transmembrane region" description="Helical" evidence="1">
    <location>
        <begin position="12"/>
        <end position="33"/>
    </location>
</feature>
<dbReference type="GO" id="GO:0008168">
    <property type="term" value="F:methyltransferase activity"/>
    <property type="evidence" value="ECO:0007669"/>
    <property type="project" value="UniProtKB-KW"/>
</dbReference>
<gene>
    <name evidence="3" type="ORF">EA660_06515</name>
</gene>
<dbReference type="Pfam" id="PF13649">
    <property type="entry name" value="Methyltransf_25"/>
    <property type="match status" value="1"/>
</dbReference>
<evidence type="ECO:0000313" key="3">
    <source>
        <dbReference type="EMBL" id="TAA26861.1"/>
    </source>
</evidence>
<dbReference type="OrthoDB" id="9777638at2"/>